<accession>A0A9P5U344</accession>
<comment type="caution">
    <text evidence="3">The sequence shown here is derived from an EMBL/GenBank/DDBJ whole genome shotgun (WGS) entry which is preliminary data.</text>
</comment>
<reference evidence="3" key="1">
    <citation type="submission" date="2020-11" db="EMBL/GenBank/DDBJ databases">
        <authorList>
            <consortium name="DOE Joint Genome Institute"/>
            <person name="Ahrendt S."/>
            <person name="Riley R."/>
            <person name="Andreopoulos W."/>
            <person name="Labutti K."/>
            <person name="Pangilinan J."/>
            <person name="Ruiz-Duenas F.J."/>
            <person name="Barrasa J.M."/>
            <person name="Sanchez-Garcia M."/>
            <person name="Camarero S."/>
            <person name="Miyauchi S."/>
            <person name="Serrano A."/>
            <person name="Linde D."/>
            <person name="Babiker R."/>
            <person name="Drula E."/>
            <person name="Ayuso-Fernandez I."/>
            <person name="Pacheco R."/>
            <person name="Padilla G."/>
            <person name="Ferreira P."/>
            <person name="Barriuso J."/>
            <person name="Kellner H."/>
            <person name="Castanera R."/>
            <person name="Alfaro M."/>
            <person name="Ramirez L."/>
            <person name="Pisabarro A.G."/>
            <person name="Kuo A."/>
            <person name="Tritt A."/>
            <person name="Lipzen A."/>
            <person name="He G."/>
            <person name="Yan M."/>
            <person name="Ng V."/>
            <person name="Cullen D."/>
            <person name="Martin F."/>
            <person name="Rosso M.-N."/>
            <person name="Henrissat B."/>
            <person name="Hibbett D."/>
            <person name="Martinez A.T."/>
            <person name="Grigoriev I.V."/>
        </authorList>
    </citation>
    <scope>NUCLEOTIDE SEQUENCE</scope>
    <source>
        <strain evidence="3">AH 40177</strain>
    </source>
</reference>
<keyword evidence="2" id="KW-1133">Transmembrane helix</keyword>
<feature type="region of interest" description="Disordered" evidence="1">
    <location>
        <begin position="172"/>
        <end position="195"/>
    </location>
</feature>
<dbReference type="Proteomes" id="UP000772434">
    <property type="component" value="Unassembled WGS sequence"/>
</dbReference>
<feature type="compositionally biased region" description="Low complexity" evidence="1">
    <location>
        <begin position="177"/>
        <end position="188"/>
    </location>
</feature>
<protein>
    <submittedName>
        <fullName evidence="3">Uncharacterized protein</fullName>
    </submittedName>
</protein>
<proteinExistence type="predicted"/>
<evidence type="ECO:0000313" key="4">
    <source>
        <dbReference type="Proteomes" id="UP000772434"/>
    </source>
</evidence>
<keyword evidence="2" id="KW-0472">Membrane</keyword>
<gene>
    <name evidence="3" type="ORF">BDP27DRAFT_1367447</name>
</gene>
<feature type="region of interest" description="Disordered" evidence="1">
    <location>
        <begin position="14"/>
        <end position="84"/>
    </location>
</feature>
<keyword evidence="4" id="KW-1185">Reference proteome</keyword>
<name>A0A9P5U344_9AGAR</name>
<dbReference type="AlphaFoldDB" id="A0A9P5U344"/>
<organism evidence="3 4">
    <name type="scientific">Rhodocollybia butyracea</name>
    <dbReference type="NCBI Taxonomy" id="206335"/>
    <lineage>
        <taxon>Eukaryota</taxon>
        <taxon>Fungi</taxon>
        <taxon>Dikarya</taxon>
        <taxon>Basidiomycota</taxon>
        <taxon>Agaricomycotina</taxon>
        <taxon>Agaricomycetes</taxon>
        <taxon>Agaricomycetidae</taxon>
        <taxon>Agaricales</taxon>
        <taxon>Marasmiineae</taxon>
        <taxon>Omphalotaceae</taxon>
        <taxon>Rhodocollybia</taxon>
    </lineage>
</organism>
<dbReference type="EMBL" id="JADNRY010000130">
    <property type="protein sequence ID" value="KAF9064144.1"/>
    <property type="molecule type" value="Genomic_DNA"/>
</dbReference>
<feature type="compositionally biased region" description="Low complexity" evidence="1">
    <location>
        <begin position="60"/>
        <end position="74"/>
    </location>
</feature>
<evidence type="ECO:0000256" key="2">
    <source>
        <dbReference type="SAM" id="Phobius"/>
    </source>
</evidence>
<dbReference type="OrthoDB" id="3130032at2759"/>
<feature type="compositionally biased region" description="Low complexity" evidence="1">
    <location>
        <begin position="14"/>
        <end position="51"/>
    </location>
</feature>
<keyword evidence="2" id="KW-0812">Transmembrane</keyword>
<evidence type="ECO:0000313" key="3">
    <source>
        <dbReference type="EMBL" id="KAF9064144.1"/>
    </source>
</evidence>
<feature type="transmembrane region" description="Helical" evidence="2">
    <location>
        <begin position="88"/>
        <end position="113"/>
    </location>
</feature>
<evidence type="ECO:0000256" key="1">
    <source>
        <dbReference type="SAM" id="MobiDB-lite"/>
    </source>
</evidence>
<sequence length="243" mass="25373">MTITSSTSTFTIPNTSSTFTSSSTSTSITTSSIGSTSTTSSTRTTSGRASTVPSPSSLIASASETTNSTTPTPSGEARQLPTSPKHSISAGVIAGAVIGSLLVLAAGIGIFIIDHISPLEQEMTRDYELDALNVNIGPPSSSSSLPEKGSQIEIPQAEVKSIFISENSGNSESNFRSSLSGSPLLPLSTQNPDNVNDVRVQMGRMEATIGRMAEHMHRLESQLDWAGDGHSDAPPPTYGYFME</sequence>